<keyword evidence="1 6" id="KW-0489">Methyltransferase</keyword>
<comment type="similarity">
    <text evidence="6 7">Belongs to the class I-like SAM-binding methyltransferase superfamily. C5-methyltransferase family.</text>
</comment>
<evidence type="ECO:0000256" key="6">
    <source>
        <dbReference type="PROSITE-ProRule" id="PRU01016"/>
    </source>
</evidence>
<dbReference type="EC" id="2.1.1.37" evidence="8"/>
<sequence>MPRTSTKPLTFIDAFAGCGGLSLGLMQAGLVGHFAIERDAFAFATLKKNLLAEETPHSYTWPSWLPTEPIGIDEILSDYREQLEKISGSIDVLVGGPPCQGFSAAGRRQHDDPRNQLFDSYLKLVDILKPKAVLIENVRGFTIDFSAGDEIKNFSQLLKNRLSDGYMVYEELLDLSIFGVPQARTRYFVLAFRTELNVPNPFLHLQNRLPSFLRSLRLTAPVSSYAAISDLEVARNGKRQSLESNGFEETCYLGPLTHYQKLMNTGGITPTDLRLARHREDIVDRFKQLIELSHAEGRLNKSVGAEMRERFGLKKMALRVLDPDRPSPTITSMPDDLLHYSEPRTLTVRENARLQSFPDWYSFQGKYTSGGHRRKQEVPRFTQVANAVPPLAARAIGETLVELFSHQSANPRIDEHQVDSGLHGVQQGAEVST</sequence>
<evidence type="ECO:0000256" key="7">
    <source>
        <dbReference type="RuleBase" id="RU000416"/>
    </source>
</evidence>
<evidence type="ECO:0000313" key="10">
    <source>
        <dbReference type="EMBL" id="PJC93731.1"/>
    </source>
</evidence>
<evidence type="ECO:0000256" key="8">
    <source>
        <dbReference type="RuleBase" id="RU000417"/>
    </source>
</evidence>
<evidence type="ECO:0000256" key="3">
    <source>
        <dbReference type="ARBA" id="ARBA00022691"/>
    </source>
</evidence>
<feature type="region of interest" description="Disordered" evidence="9">
    <location>
        <begin position="411"/>
        <end position="433"/>
    </location>
</feature>
<dbReference type="InterPro" id="IPR001525">
    <property type="entry name" value="C5_MeTfrase"/>
</dbReference>
<proteinExistence type="inferred from homology"/>
<accession>A0A2M8HB81</accession>
<name>A0A2M8HB81_9GAMM</name>
<comment type="catalytic activity">
    <reaction evidence="5 8">
        <text>a 2'-deoxycytidine in DNA + S-adenosyl-L-methionine = a 5-methyl-2'-deoxycytidine in DNA + S-adenosyl-L-homocysteine + H(+)</text>
        <dbReference type="Rhea" id="RHEA:13681"/>
        <dbReference type="Rhea" id="RHEA-COMP:11369"/>
        <dbReference type="Rhea" id="RHEA-COMP:11370"/>
        <dbReference type="ChEBI" id="CHEBI:15378"/>
        <dbReference type="ChEBI" id="CHEBI:57856"/>
        <dbReference type="ChEBI" id="CHEBI:59789"/>
        <dbReference type="ChEBI" id="CHEBI:85452"/>
        <dbReference type="ChEBI" id="CHEBI:85454"/>
        <dbReference type="EC" id="2.1.1.37"/>
    </reaction>
</comment>
<dbReference type="EMBL" id="PGCP01000011">
    <property type="protein sequence ID" value="PJC93731.1"/>
    <property type="molecule type" value="Genomic_DNA"/>
</dbReference>
<dbReference type="Gene3D" id="3.40.50.150">
    <property type="entry name" value="Vaccinia Virus protein VP39"/>
    <property type="match status" value="1"/>
</dbReference>
<dbReference type="GO" id="GO:0003886">
    <property type="term" value="F:DNA (cytosine-5-)-methyltransferase activity"/>
    <property type="evidence" value="ECO:0007669"/>
    <property type="project" value="UniProtKB-EC"/>
</dbReference>
<dbReference type="GO" id="GO:0009307">
    <property type="term" value="P:DNA restriction-modification system"/>
    <property type="evidence" value="ECO:0007669"/>
    <property type="project" value="UniProtKB-KW"/>
</dbReference>
<evidence type="ECO:0000313" key="11">
    <source>
        <dbReference type="Proteomes" id="UP000232060"/>
    </source>
</evidence>
<dbReference type="PRINTS" id="PR00105">
    <property type="entry name" value="C5METTRFRASE"/>
</dbReference>
<dbReference type="PANTHER" id="PTHR10629">
    <property type="entry name" value="CYTOSINE-SPECIFIC METHYLTRANSFERASE"/>
    <property type="match status" value="1"/>
</dbReference>
<dbReference type="NCBIfam" id="TIGR00675">
    <property type="entry name" value="dcm"/>
    <property type="match status" value="1"/>
</dbReference>
<dbReference type="Pfam" id="PF00145">
    <property type="entry name" value="DNA_methylase"/>
    <property type="match status" value="1"/>
</dbReference>
<dbReference type="Gene3D" id="3.90.120.10">
    <property type="entry name" value="DNA Methylase, subunit A, domain 2"/>
    <property type="match status" value="1"/>
</dbReference>
<dbReference type="OrthoDB" id="9813719at2"/>
<keyword evidence="11" id="KW-1185">Reference proteome</keyword>
<dbReference type="GO" id="GO:0044027">
    <property type="term" value="P:negative regulation of gene expression via chromosomal CpG island methylation"/>
    <property type="evidence" value="ECO:0007669"/>
    <property type="project" value="TreeGrafter"/>
</dbReference>
<protein>
    <recommendedName>
        <fullName evidence="8">Cytosine-specific methyltransferase</fullName>
        <ecNumber evidence="8">2.1.1.37</ecNumber>
    </recommendedName>
</protein>
<dbReference type="PROSITE" id="PS51679">
    <property type="entry name" value="SAM_MT_C5"/>
    <property type="match status" value="1"/>
</dbReference>
<dbReference type="PANTHER" id="PTHR10629:SF52">
    <property type="entry name" value="DNA (CYTOSINE-5)-METHYLTRANSFERASE 1"/>
    <property type="match status" value="1"/>
</dbReference>
<evidence type="ECO:0000256" key="2">
    <source>
        <dbReference type="ARBA" id="ARBA00022679"/>
    </source>
</evidence>
<evidence type="ECO:0000256" key="1">
    <source>
        <dbReference type="ARBA" id="ARBA00022603"/>
    </source>
</evidence>
<dbReference type="InterPro" id="IPR018117">
    <property type="entry name" value="C5_DNA_meth_AS"/>
</dbReference>
<dbReference type="InterPro" id="IPR029063">
    <property type="entry name" value="SAM-dependent_MTases_sf"/>
</dbReference>
<feature type="active site" evidence="6">
    <location>
        <position position="99"/>
    </location>
</feature>
<dbReference type="PROSITE" id="PS00094">
    <property type="entry name" value="C5_MTASE_1"/>
    <property type="match status" value="1"/>
</dbReference>
<dbReference type="AlphaFoldDB" id="A0A2M8HB81"/>
<evidence type="ECO:0000256" key="4">
    <source>
        <dbReference type="ARBA" id="ARBA00022747"/>
    </source>
</evidence>
<dbReference type="SUPFAM" id="SSF53335">
    <property type="entry name" value="S-adenosyl-L-methionine-dependent methyltransferases"/>
    <property type="match status" value="1"/>
</dbReference>
<keyword evidence="2 6" id="KW-0808">Transferase</keyword>
<evidence type="ECO:0000256" key="5">
    <source>
        <dbReference type="ARBA" id="ARBA00047422"/>
    </source>
</evidence>
<reference evidence="10 11" key="1">
    <citation type="submission" date="2017-11" db="EMBL/GenBank/DDBJ databases">
        <title>Draft genome sequence of environmental isolate Aeromonas lusitania sp. nov. MDC 2473.</title>
        <authorList>
            <person name="Colston S.M."/>
            <person name="Navarro A."/>
            <person name="Martinez-Murcia A.J."/>
            <person name="Graf J."/>
        </authorList>
    </citation>
    <scope>NUCLEOTIDE SEQUENCE [LARGE SCALE GENOMIC DNA]</scope>
    <source>
        <strain evidence="10 11">MDC 2473</strain>
    </source>
</reference>
<keyword evidence="3 6" id="KW-0949">S-adenosyl-L-methionine</keyword>
<evidence type="ECO:0000256" key="9">
    <source>
        <dbReference type="SAM" id="MobiDB-lite"/>
    </source>
</evidence>
<organism evidence="10 11">
    <name type="scientific">Aeromonas lusitana</name>
    <dbReference type="NCBI Taxonomy" id="931529"/>
    <lineage>
        <taxon>Bacteria</taxon>
        <taxon>Pseudomonadati</taxon>
        <taxon>Pseudomonadota</taxon>
        <taxon>Gammaproteobacteria</taxon>
        <taxon>Aeromonadales</taxon>
        <taxon>Aeromonadaceae</taxon>
        <taxon>Aeromonas</taxon>
    </lineage>
</organism>
<dbReference type="GO" id="GO:0003677">
    <property type="term" value="F:DNA binding"/>
    <property type="evidence" value="ECO:0007669"/>
    <property type="project" value="TreeGrafter"/>
</dbReference>
<comment type="caution">
    <text evidence="10">The sequence shown here is derived from an EMBL/GenBank/DDBJ whole genome shotgun (WGS) entry which is preliminary data.</text>
</comment>
<gene>
    <name evidence="10" type="ORF">CUC44_08235</name>
</gene>
<dbReference type="InterPro" id="IPR050390">
    <property type="entry name" value="C5-Methyltransferase"/>
</dbReference>
<keyword evidence="4" id="KW-0680">Restriction system</keyword>
<dbReference type="RefSeq" id="WP_100859479.1">
    <property type="nucleotide sequence ID" value="NZ_PGCP01000011.1"/>
</dbReference>
<dbReference type="REBASE" id="260511">
    <property type="entry name" value="M.Alu2473ORF8235P"/>
</dbReference>
<dbReference type="Proteomes" id="UP000232060">
    <property type="component" value="Unassembled WGS sequence"/>
</dbReference>
<dbReference type="GO" id="GO:0032259">
    <property type="term" value="P:methylation"/>
    <property type="evidence" value="ECO:0007669"/>
    <property type="project" value="UniProtKB-KW"/>
</dbReference>